<dbReference type="Pfam" id="PF03016">
    <property type="entry name" value="Exostosin_GT47"/>
    <property type="match status" value="1"/>
</dbReference>
<evidence type="ECO:0000313" key="4">
    <source>
        <dbReference type="Proteomes" id="UP001178507"/>
    </source>
</evidence>
<dbReference type="InterPro" id="IPR040911">
    <property type="entry name" value="Exostosin_GT47"/>
</dbReference>
<accession>A0AA36JPQ6</accession>
<sequence length="364" mass="40896">MMRLSKRRDLQYSAQPVTYLPFFPYLLMALHRRTGKADYLKCIARTAAALATQPAWTRNAGYDFVLPIGYERPWERRGQPETASLEADPDPYILQTYDARLGNALLLVTHNLFFGDRQSLLSPNYGGAAYRTLRNLVVPLPFTLNCTTWRQSLAERERPSSVPFLVSFAGSQNGETRRLLHNGAETLRSRLSDADKKKLAVRFVVEDEARARLSQDPSSVLAGWFGDSVQSFDDLLKKSRFCLVLPGDVSDLAMRFFHALSAGCTPVVVGGPSATVPLPFAEFLDYSRFAKLARVRNVREAEELLAKLLQEPPIEAYDGLFDSIGGLFMRHQGCGVESGEPFLELLAKSLEARAKVWPLLRWYN</sequence>
<dbReference type="InterPro" id="IPR004263">
    <property type="entry name" value="Exostosin"/>
</dbReference>
<comment type="caution">
    <text evidence="3">The sequence shown here is derived from an EMBL/GenBank/DDBJ whole genome shotgun (WGS) entry which is preliminary data.</text>
</comment>
<dbReference type="PANTHER" id="PTHR11062:SF391">
    <property type="entry name" value="PIN DOMAIN-CONTAINING PROTEIN"/>
    <property type="match status" value="1"/>
</dbReference>
<gene>
    <name evidence="3" type="ORF">EVOR1521_LOCUS30544</name>
</gene>
<dbReference type="GO" id="GO:0016757">
    <property type="term" value="F:glycosyltransferase activity"/>
    <property type="evidence" value="ECO:0007669"/>
    <property type="project" value="InterPro"/>
</dbReference>
<dbReference type="Proteomes" id="UP001178507">
    <property type="component" value="Unassembled WGS sequence"/>
</dbReference>
<proteinExistence type="inferred from homology"/>
<keyword evidence="4" id="KW-1185">Reference proteome</keyword>
<dbReference type="EMBL" id="CAUJNA010003771">
    <property type="protein sequence ID" value="CAJ1409452.1"/>
    <property type="molecule type" value="Genomic_DNA"/>
</dbReference>
<organism evidence="3 4">
    <name type="scientific">Effrenium voratum</name>
    <dbReference type="NCBI Taxonomy" id="2562239"/>
    <lineage>
        <taxon>Eukaryota</taxon>
        <taxon>Sar</taxon>
        <taxon>Alveolata</taxon>
        <taxon>Dinophyceae</taxon>
        <taxon>Suessiales</taxon>
        <taxon>Symbiodiniaceae</taxon>
        <taxon>Effrenium</taxon>
    </lineage>
</organism>
<dbReference type="PANTHER" id="PTHR11062">
    <property type="entry name" value="EXOSTOSIN HEPARAN SULFATE GLYCOSYLTRANSFERASE -RELATED"/>
    <property type="match status" value="1"/>
</dbReference>
<feature type="domain" description="Exostosin GT47" evidence="2">
    <location>
        <begin position="19"/>
        <end position="308"/>
    </location>
</feature>
<name>A0AA36JPQ6_9DINO</name>
<dbReference type="AlphaFoldDB" id="A0AA36JPQ6"/>
<evidence type="ECO:0000256" key="1">
    <source>
        <dbReference type="ARBA" id="ARBA00010271"/>
    </source>
</evidence>
<comment type="similarity">
    <text evidence="1">Belongs to the glycosyltransferase 47 family.</text>
</comment>
<protein>
    <recommendedName>
        <fullName evidence="2">Exostosin GT47 domain-containing protein</fullName>
    </recommendedName>
</protein>
<evidence type="ECO:0000313" key="3">
    <source>
        <dbReference type="EMBL" id="CAJ1409452.1"/>
    </source>
</evidence>
<evidence type="ECO:0000259" key="2">
    <source>
        <dbReference type="Pfam" id="PF03016"/>
    </source>
</evidence>
<reference evidence="3" key="1">
    <citation type="submission" date="2023-08" db="EMBL/GenBank/DDBJ databases">
        <authorList>
            <person name="Chen Y."/>
            <person name="Shah S."/>
            <person name="Dougan E. K."/>
            <person name="Thang M."/>
            <person name="Chan C."/>
        </authorList>
    </citation>
    <scope>NUCLEOTIDE SEQUENCE</scope>
</reference>